<evidence type="ECO:0000256" key="7">
    <source>
        <dbReference type="ARBA" id="ARBA00025455"/>
    </source>
</evidence>
<dbReference type="GO" id="GO:0000278">
    <property type="term" value="P:mitotic cell cycle"/>
    <property type="evidence" value="ECO:0007669"/>
    <property type="project" value="TreeGrafter"/>
</dbReference>
<dbReference type="CDD" id="cd17736">
    <property type="entry name" value="BRCT_microcephalin_rpt2"/>
    <property type="match status" value="1"/>
</dbReference>
<dbReference type="Proteomes" id="UP000248480">
    <property type="component" value="Unplaced"/>
</dbReference>
<accession>A0A2Y9QPP3</accession>
<keyword evidence="3" id="KW-0963">Cytoplasm</keyword>
<dbReference type="GO" id="GO:0010468">
    <property type="term" value="P:regulation of gene expression"/>
    <property type="evidence" value="ECO:0007669"/>
    <property type="project" value="UniProtKB-ARBA"/>
</dbReference>
<keyword evidence="11" id="KW-1185">Reference proteome</keyword>
<dbReference type="RefSeq" id="XP_023581344.1">
    <property type="nucleotide sequence ID" value="XM_023725576.1"/>
</dbReference>
<name>A0A2Y9QPP3_TRIMA</name>
<dbReference type="CTD" id="79648"/>
<feature type="domain" description="BRCT" evidence="10">
    <location>
        <begin position="7"/>
        <end position="99"/>
    </location>
</feature>
<dbReference type="FunFam" id="3.40.50.10190:FF:000055">
    <property type="entry name" value="Microcephalin"/>
    <property type="match status" value="1"/>
</dbReference>
<dbReference type="CDD" id="cd17751">
    <property type="entry name" value="BRCT_microcephalin_rpt3"/>
    <property type="match status" value="1"/>
</dbReference>
<evidence type="ECO:0000256" key="8">
    <source>
        <dbReference type="ARBA" id="ARBA00026061"/>
    </source>
</evidence>
<feature type="region of interest" description="Disordered" evidence="9">
    <location>
        <begin position="317"/>
        <end position="336"/>
    </location>
</feature>
<evidence type="ECO:0000256" key="9">
    <source>
        <dbReference type="SAM" id="MobiDB-lite"/>
    </source>
</evidence>
<organism evidence="11 12">
    <name type="scientific">Trichechus manatus latirostris</name>
    <name type="common">Florida manatee</name>
    <dbReference type="NCBI Taxonomy" id="127582"/>
    <lineage>
        <taxon>Eukaryota</taxon>
        <taxon>Metazoa</taxon>
        <taxon>Chordata</taxon>
        <taxon>Craniata</taxon>
        <taxon>Vertebrata</taxon>
        <taxon>Euteleostomi</taxon>
        <taxon>Mammalia</taxon>
        <taxon>Eutheria</taxon>
        <taxon>Afrotheria</taxon>
        <taxon>Sirenia</taxon>
        <taxon>Trichechidae</taxon>
        <taxon>Trichechus</taxon>
    </lineage>
</organism>
<dbReference type="FunCoup" id="A0A2Y9QPP3">
    <property type="interactions" value="2390"/>
</dbReference>
<dbReference type="OrthoDB" id="2384350at2759"/>
<comment type="subunit">
    <text evidence="8">Interacts with CDC27 and maybe other components of the APC/C complex. Interacts with histone variant H2AX under DNA damage conditions.</text>
</comment>
<dbReference type="PANTHER" id="PTHR14625">
    <property type="entry name" value="MICROCEPHALIN"/>
    <property type="match status" value="1"/>
</dbReference>
<dbReference type="PROSITE" id="PS50172">
    <property type="entry name" value="BRCT"/>
    <property type="match status" value="3"/>
</dbReference>
<reference evidence="12" key="1">
    <citation type="submission" date="2025-08" db="UniProtKB">
        <authorList>
            <consortium name="RefSeq"/>
        </authorList>
    </citation>
    <scope>IDENTIFICATION</scope>
</reference>
<comment type="function">
    <text evidence="7">Implicated in chromosome condensation and DNA damage induced cellular responses. May play a role in neurogenesis and regulation of the size of the cerebral cortex.</text>
</comment>
<dbReference type="FunFam" id="3.40.50.10190:FF:000047">
    <property type="entry name" value="Microcephalin"/>
    <property type="match status" value="1"/>
</dbReference>
<evidence type="ECO:0000313" key="11">
    <source>
        <dbReference type="Proteomes" id="UP000248480"/>
    </source>
</evidence>
<sequence length="867" mass="97155">MAVPGTSGSSILKDVVAYVDVWSSNGTENYSKTFTNQLVDMGAKVSKTFNKQVTHVVFKDGYQHTWDKARKKGIKLVSVLWVEKCRTAGVHIDESLFPAANTNEQLPSLIKKKRKCMQPKDFIPKTPENDKRLQKKFEKMTKELQRQKTTLDSDVPALLFAPNGSLLYSPTVKTNSYHHSAMEKRLQEMREKRENLSPTSSQVIENSQDSPVNSLCLSPLNVSHDTSCSDESFAGVLHSSFDICGNSRRRNQEVKLGGLINDIGGGICMSSPVSKTSSTHSSASCSHLNKLTPQRPMNKLSEEKLNWQGDIVGETVTPDKKQSEGMSEEMLDEKCSLSPVLSTTEGHSLVHSRPSSSFAKRRRTSGYLHSPPKEKLKKKKYSTKSSLPKWQLFKSENRPQLMTKSVTETPDCGESSYDDYFSPDNLKERNSRSLLSDFQLSSNLVQFNSRSLSKNERGSILKMSDFSFMGKKSIPVDITDLTAKTSSSLQTPTNDEGNTTLSFMTSKEACTAEETPRDCIQADPQKREGPSPEEYNFSYIFDKLVHPKESLEQGHHGNLTPLKGNTNKMKKLIEIKSIQKEEGTTSKMLNSSESETQNNYKLHVVDDCKVEKSTEEMKNSSRGYSESVENGQTSRDVLPGSYEGFKELLKPHEEPNKRSEVKKPTRTLVMTSMPSEKQNVVIQVVNKLKGFSFSREVCETTTHVVTGKPLRTLNVLLGIARGCWILSYEWVLWSLEMGHWISEEPFELSNYFPAAPVCRLECHLSAGQYQGDLFSGQPVMFIAPASTPPAAKLCELVHLCGGQTTRVPRQASIFIGPYRGKKKATIKYLSEKWILDSITQHKVHPSENYLLCSEEDITQHLAITNSL</sequence>
<dbReference type="GO" id="GO:0005813">
    <property type="term" value="C:centrosome"/>
    <property type="evidence" value="ECO:0007669"/>
    <property type="project" value="UniProtKB-SubCell"/>
</dbReference>
<evidence type="ECO:0000256" key="1">
    <source>
        <dbReference type="ARBA" id="ARBA00004300"/>
    </source>
</evidence>
<evidence type="ECO:0000259" key="10">
    <source>
        <dbReference type="PROSITE" id="PS50172"/>
    </source>
</evidence>
<dbReference type="InterPro" id="IPR022047">
    <property type="entry name" value="Microcephalin-like"/>
</dbReference>
<dbReference type="InterPro" id="IPR036420">
    <property type="entry name" value="BRCT_dom_sf"/>
</dbReference>
<feature type="region of interest" description="Disordered" evidence="9">
    <location>
        <begin position="612"/>
        <end position="636"/>
    </location>
</feature>
<evidence type="ECO:0000256" key="2">
    <source>
        <dbReference type="ARBA" id="ARBA00017027"/>
    </source>
</evidence>
<dbReference type="Pfam" id="PF12738">
    <property type="entry name" value="PTCB-BRCT"/>
    <property type="match status" value="1"/>
</dbReference>
<dbReference type="SMART" id="SM00292">
    <property type="entry name" value="BRCT"/>
    <property type="match status" value="3"/>
</dbReference>
<dbReference type="AlphaFoldDB" id="A0A2Y9QPP3"/>
<evidence type="ECO:0000256" key="3">
    <source>
        <dbReference type="ARBA" id="ARBA00022490"/>
    </source>
</evidence>
<evidence type="ECO:0000313" key="12">
    <source>
        <dbReference type="RefSeq" id="XP_023581344.1"/>
    </source>
</evidence>
<dbReference type="Pfam" id="PF12258">
    <property type="entry name" value="Microcephalin"/>
    <property type="match status" value="1"/>
</dbReference>
<feature type="compositionally biased region" description="Polar residues" evidence="9">
    <location>
        <begin position="620"/>
        <end position="635"/>
    </location>
</feature>
<evidence type="ECO:0000256" key="6">
    <source>
        <dbReference type="ARBA" id="ARBA00023212"/>
    </source>
</evidence>
<dbReference type="GeneID" id="101342059"/>
<dbReference type="InterPro" id="IPR029504">
    <property type="entry name" value="Microcephalin_mammal"/>
</dbReference>
<dbReference type="STRING" id="127582.A0A2Y9QPP3"/>
<feature type="domain" description="BRCT" evidence="10">
    <location>
        <begin position="769"/>
        <end position="851"/>
    </location>
</feature>
<dbReference type="PANTHER" id="PTHR14625:SF3">
    <property type="entry name" value="MICROCEPHALIN"/>
    <property type="match status" value="1"/>
</dbReference>
<dbReference type="Pfam" id="PF00533">
    <property type="entry name" value="BRCT"/>
    <property type="match status" value="1"/>
</dbReference>
<comment type="subcellular location">
    <subcellularLocation>
        <location evidence="1">Cytoplasm</location>
        <location evidence="1">Cytoskeleton</location>
        <location evidence="1">Microtubule organizing center</location>
        <location evidence="1">Centrosome</location>
    </subcellularLocation>
</comment>
<dbReference type="InterPro" id="IPR001357">
    <property type="entry name" value="BRCT_dom"/>
</dbReference>
<evidence type="ECO:0000256" key="5">
    <source>
        <dbReference type="ARBA" id="ARBA00022737"/>
    </source>
</evidence>
<keyword evidence="5" id="KW-0677">Repeat</keyword>
<dbReference type="CDD" id="cd17716">
    <property type="entry name" value="BRCT_microcephalin_rpt1"/>
    <property type="match status" value="1"/>
</dbReference>
<keyword evidence="6" id="KW-0206">Cytoskeleton</keyword>
<protein>
    <recommendedName>
        <fullName evidence="2">Microcephalin</fullName>
    </recommendedName>
</protein>
<dbReference type="GO" id="GO:0021987">
    <property type="term" value="P:cerebral cortex development"/>
    <property type="evidence" value="ECO:0007669"/>
    <property type="project" value="InterPro"/>
</dbReference>
<feature type="region of interest" description="Disordered" evidence="9">
    <location>
        <begin position="342"/>
        <end position="381"/>
    </location>
</feature>
<dbReference type="InParanoid" id="A0A2Y9QPP3"/>
<feature type="domain" description="BRCT" evidence="10">
    <location>
        <begin position="690"/>
        <end position="748"/>
    </location>
</feature>
<evidence type="ECO:0000256" key="4">
    <source>
        <dbReference type="ARBA" id="ARBA00022553"/>
    </source>
</evidence>
<dbReference type="SUPFAM" id="SSF52113">
    <property type="entry name" value="BRCT domain"/>
    <property type="match status" value="3"/>
</dbReference>
<gene>
    <name evidence="12" type="primary">MCPH1</name>
</gene>
<proteinExistence type="predicted"/>
<dbReference type="Gene3D" id="3.40.50.10190">
    <property type="entry name" value="BRCT domain"/>
    <property type="match status" value="3"/>
</dbReference>
<keyword evidence="4" id="KW-0597">Phosphoprotein</keyword>
<dbReference type="KEGG" id="tmu:101342059"/>